<gene>
    <name evidence="2" type="ORF">PGTUg99_032075</name>
</gene>
<proteinExistence type="predicted"/>
<dbReference type="AlphaFoldDB" id="A0A5B0RM14"/>
<evidence type="ECO:0000313" key="2">
    <source>
        <dbReference type="EMBL" id="KAA1126657.1"/>
    </source>
</evidence>
<reference evidence="2 3" key="1">
    <citation type="submission" date="2019-05" db="EMBL/GenBank/DDBJ databases">
        <title>Emergence of the Ug99 lineage of the wheat stem rust pathogen through somatic hybridization.</title>
        <authorList>
            <person name="Li F."/>
            <person name="Upadhyaya N.M."/>
            <person name="Sperschneider J."/>
            <person name="Matny O."/>
            <person name="Nguyen-Phuc H."/>
            <person name="Mago R."/>
            <person name="Raley C."/>
            <person name="Miller M.E."/>
            <person name="Silverstein K.A.T."/>
            <person name="Henningsen E."/>
            <person name="Hirsch C.D."/>
            <person name="Visser B."/>
            <person name="Pretorius Z.A."/>
            <person name="Steffenson B.J."/>
            <person name="Schwessinger B."/>
            <person name="Dodds P.N."/>
            <person name="Figueroa M."/>
        </authorList>
    </citation>
    <scope>NUCLEOTIDE SEQUENCE [LARGE SCALE GENOMIC DNA]</scope>
    <source>
        <strain evidence="2 3">Ug99</strain>
    </source>
</reference>
<organism evidence="2 3">
    <name type="scientific">Puccinia graminis f. sp. tritici</name>
    <dbReference type="NCBI Taxonomy" id="56615"/>
    <lineage>
        <taxon>Eukaryota</taxon>
        <taxon>Fungi</taxon>
        <taxon>Dikarya</taxon>
        <taxon>Basidiomycota</taxon>
        <taxon>Pucciniomycotina</taxon>
        <taxon>Pucciniomycetes</taxon>
        <taxon>Pucciniales</taxon>
        <taxon>Pucciniaceae</taxon>
        <taxon>Puccinia</taxon>
    </lineage>
</organism>
<comment type="caution">
    <text evidence="2">The sequence shown here is derived from an EMBL/GenBank/DDBJ whole genome shotgun (WGS) entry which is preliminary data.</text>
</comment>
<evidence type="ECO:0000256" key="1">
    <source>
        <dbReference type="SAM" id="MobiDB-lite"/>
    </source>
</evidence>
<protein>
    <submittedName>
        <fullName evidence="2">Uncharacterized protein</fullName>
    </submittedName>
</protein>
<evidence type="ECO:0000313" key="3">
    <source>
        <dbReference type="Proteomes" id="UP000325313"/>
    </source>
</evidence>
<dbReference type="EMBL" id="VDEP01000171">
    <property type="protein sequence ID" value="KAA1126657.1"/>
    <property type="molecule type" value="Genomic_DNA"/>
</dbReference>
<name>A0A5B0RM14_PUCGR</name>
<feature type="region of interest" description="Disordered" evidence="1">
    <location>
        <begin position="22"/>
        <end position="48"/>
    </location>
</feature>
<sequence length="79" mass="8831">MDLEKLPVYQVIPPSELQEQDYLHAAHPSPPFESSTDRQARGTSQVSLPIQLQQPFPISETNRIFPSFGKPSAMLHSVS</sequence>
<dbReference type="Proteomes" id="UP000325313">
    <property type="component" value="Unassembled WGS sequence"/>
</dbReference>
<accession>A0A5B0RM14</accession>